<feature type="region of interest" description="Disordered" evidence="3">
    <location>
        <begin position="136"/>
        <end position="156"/>
    </location>
</feature>
<keyword evidence="6" id="KW-1185">Reference proteome</keyword>
<dbReference type="SUPFAM" id="SSF50129">
    <property type="entry name" value="GroES-like"/>
    <property type="match status" value="1"/>
</dbReference>
<proteinExistence type="inferred from homology"/>
<protein>
    <recommendedName>
        <fullName evidence="4">Alcohol dehydrogenase-like C-terminal domain-containing protein</fullName>
    </recommendedName>
</protein>
<dbReference type="PANTHER" id="PTHR45348">
    <property type="entry name" value="HYPOTHETICAL OXIDOREDUCTASE (EUROFUNG)"/>
    <property type="match status" value="1"/>
</dbReference>
<dbReference type="PANTHER" id="PTHR45348:SF2">
    <property type="entry name" value="ZINC-TYPE ALCOHOL DEHYDROGENASE-LIKE PROTEIN C2E1P3.01"/>
    <property type="match status" value="1"/>
</dbReference>
<gene>
    <name evidence="5" type="ORF">SLS58_005499</name>
</gene>
<name>A0ABR3TQI4_9PEZI</name>
<dbReference type="Gene3D" id="3.90.180.10">
    <property type="entry name" value="Medium-chain alcohol dehydrogenases, catalytic domain"/>
    <property type="match status" value="1"/>
</dbReference>
<evidence type="ECO:0000256" key="3">
    <source>
        <dbReference type="SAM" id="MobiDB-lite"/>
    </source>
</evidence>
<dbReference type="Proteomes" id="UP001521184">
    <property type="component" value="Unassembled WGS sequence"/>
</dbReference>
<reference evidence="5 6" key="1">
    <citation type="journal article" date="2023" name="Plant Dis.">
        <title>First Report of Diplodia intermedia Causing Canker and Dieback Diseases on Apple Trees in Canada.</title>
        <authorList>
            <person name="Ellouze W."/>
            <person name="Ilyukhin E."/>
            <person name="Sulman M."/>
            <person name="Ali S."/>
        </authorList>
    </citation>
    <scope>NUCLEOTIDE SEQUENCE [LARGE SCALE GENOMIC DNA]</scope>
    <source>
        <strain evidence="5 6">M45-28</strain>
    </source>
</reference>
<evidence type="ECO:0000313" key="5">
    <source>
        <dbReference type="EMBL" id="KAL1642425.1"/>
    </source>
</evidence>
<keyword evidence="2" id="KW-0560">Oxidoreductase</keyword>
<dbReference type="Pfam" id="PF00107">
    <property type="entry name" value="ADH_zinc_N"/>
    <property type="match status" value="1"/>
</dbReference>
<evidence type="ECO:0000256" key="2">
    <source>
        <dbReference type="ARBA" id="ARBA00023002"/>
    </source>
</evidence>
<comment type="caution">
    <text evidence="5">The sequence shown here is derived from an EMBL/GenBank/DDBJ whole genome shotgun (WGS) entry which is preliminary data.</text>
</comment>
<dbReference type="InterPro" id="IPR036291">
    <property type="entry name" value="NAD(P)-bd_dom_sf"/>
</dbReference>
<dbReference type="InterPro" id="IPR047122">
    <property type="entry name" value="Trans-enoyl_RdTase-like"/>
</dbReference>
<feature type="domain" description="Alcohol dehydrogenase-like C-terminal" evidence="4">
    <location>
        <begin position="169"/>
        <end position="248"/>
    </location>
</feature>
<feature type="compositionally biased region" description="Pro residues" evidence="3">
    <location>
        <begin position="136"/>
        <end position="147"/>
    </location>
</feature>
<organism evidence="5 6">
    <name type="scientific">Diplodia intermedia</name>
    <dbReference type="NCBI Taxonomy" id="856260"/>
    <lineage>
        <taxon>Eukaryota</taxon>
        <taxon>Fungi</taxon>
        <taxon>Dikarya</taxon>
        <taxon>Ascomycota</taxon>
        <taxon>Pezizomycotina</taxon>
        <taxon>Dothideomycetes</taxon>
        <taxon>Dothideomycetes incertae sedis</taxon>
        <taxon>Botryosphaeriales</taxon>
        <taxon>Botryosphaeriaceae</taxon>
        <taxon>Diplodia</taxon>
    </lineage>
</organism>
<evidence type="ECO:0000256" key="1">
    <source>
        <dbReference type="ARBA" id="ARBA00008072"/>
    </source>
</evidence>
<dbReference type="EMBL" id="JAKEKT020000033">
    <property type="protein sequence ID" value="KAL1642425.1"/>
    <property type="molecule type" value="Genomic_DNA"/>
</dbReference>
<comment type="similarity">
    <text evidence="1">Belongs to the zinc-containing alcohol dehydrogenase family.</text>
</comment>
<accession>A0ABR3TQI4</accession>
<dbReference type="Gene3D" id="3.40.50.720">
    <property type="entry name" value="NAD(P)-binding Rossmann-like Domain"/>
    <property type="match status" value="1"/>
</dbReference>
<sequence length="383" mass="38951">MTKPVNRAAFLTAEKAYPLEVGEAPYPTPVNDEVIVKAAAVAINPVDRDVAGPIVALGPAAPPFLRLGTPVAGLALGFATKDPATSAFQTYVKLSPPLIIAPLPPHVSFIDAAVLPLGAATAAAGLFGSDFLGLRLPPPSPPSPPSPTRETEREEEEEVVLVWGASSSVGSSAVQLATAAGYAVLATASPAHFALARDLGAREVFDYKAEDVVVERIVGALEGGRRRLVGVFDAVGTGGAVEACVEVAGRVASAAAAAQQAGGGDGEGMREKMTSVVRVSTVRPLPPSLSPANSDGSLPPGVSCAVVMATGIRKTAVGPAVFEDFLPKALADGRYKCAPRPVVVGEGLGCLQEGMDRLGRGGVSAEKLVVVMPEEEGEGVEQG</sequence>
<dbReference type="InterPro" id="IPR011032">
    <property type="entry name" value="GroES-like_sf"/>
</dbReference>
<dbReference type="SUPFAM" id="SSF51735">
    <property type="entry name" value="NAD(P)-binding Rossmann-fold domains"/>
    <property type="match status" value="1"/>
</dbReference>
<evidence type="ECO:0000259" key="4">
    <source>
        <dbReference type="Pfam" id="PF00107"/>
    </source>
</evidence>
<evidence type="ECO:0000313" key="6">
    <source>
        <dbReference type="Proteomes" id="UP001521184"/>
    </source>
</evidence>
<dbReference type="InterPro" id="IPR013149">
    <property type="entry name" value="ADH-like_C"/>
</dbReference>